<keyword evidence="3" id="KW-1185">Reference proteome</keyword>
<name>A0AA39LKG0_9BILA</name>
<feature type="transmembrane region" description="Helical" evidence="1">
    <location>
        <begin position="82"/>
        <end position="103"/>
    </location>
</feature>
<proteinExistence type="predicted"/>
<feature type="transmembrane region" description="Helical" evidence="1">
    <location>
        <begin position="36"/>
        <end position="62"/>
    </location>
</feature>
<gene>
    <name evidence="2" type="ORF">QR680_015285</name>
</gene>
<dbReference type="AlphaFoldDB" id="A0AA39LKG0"/>
<comment type="caution">
    <text evidence="2">The sequence shown here is derived from an EMBL/GenBank/DDBJ whole genome shotgun (WGS) entry which is preliminary data.</text>
</comment>
<reference evidence="2" key="1">
    <citation type="submission" date="2023-06" db="EMBL/GenBank/DDBJ databases">
        <title>Genomic analysis of the entomopathogenic nematode Steinernema hermaphroditum.</title>
        <authorList>
            <person name="Schwarz E.M."/>
            <person name="Heppert J.K."/>
            <person name="Baniya A."/>
            <person name="Schwartz H.T."/>
            <person name="Tan C.-H."/>
            <person name="Antoshechkin I."/>
            <person name="Sternberg P.W."/>
            <person name="Goodrich-Blair H."/>
            <person name="Dillman A.R."/>
        </authorList>
    </citation>
    <scope>NUCLEOTIDE SEQUENCE</scope>
    <source>
        <strain evidence="2">PS9179</strain>
        <tissue evidence="2">Whole animal</tissue>
    </source>
</reference>
<keyword evidence="1" id="KW-1133">Transmembrane helix</keyword>
<evidence type="ECO:0000256" key="1">
    <source>
        <dbReference type="SAM" id="Phobius"/>
    </source>
</evidence>
<keyword evidence="1" id="KW-0472">Membrane</keyword>
<accession>A0AA39LKG0</accession>
<dbReference type="EMBL" id="JAUCMV010000004">
    <property type="protein sequence ID" value="KAK0400503.1"/>
    <property type="molecule type" value="Genomic_DNA"/>
</dbReference>
<sequence>MTSRDRPTAMPSSDISLRFQVFPSQGRLLLHAKMDFLLMFCYTLVIILIQLMFLILKLMLSLDSAIYFENYKSKLSGEMEPTTIMIIAFLSMLLLAIIVIQCLEAAAAQEHRLFSDAIDYNNNARNLAQIV</sequence>
<protein>
    <submittedName>
        <fullName evidence="2">Uncharacterized protein</fullName>
    </submittedName>
</protein>
<organism evidence="2 3">
    <name type="scientific">Steinernema hermaphroditum</name>
    <dbReference type="NCBI Taxonomy" id="289476"/>
    <lineage>
        <taxon>Eukaryota</taxon>
        <taxon>Metazoa</taxon>
        <taxon>Ecdysozoa</taxon>
        <taxon>Nematoda</taxon>
        <taxon>Chromadorea</taxon>
        <taxon>Rhabditida</taxon>
        <taxon>Tylenchina</taxon>
        <taxon>Panagrolaimomorpha</taxon>
        <taxon>Strongyloidoidea</taxon>
        <taxon>Steinernematidae</taxon>
        <taxon>Steinernema</taxon>
    </lineage>
</organism>
<evidence type="ECO:0000313" key="3">
    <source>
        <dbReference type="Proteomes" id="UP001175271"/>
    </source>
</evidence>
<keyword evidence="1" id="KW-0812">Transmembrane</keyword>
<evidence type="ECO:0000313" key="2">
    <source>
        <dbReference type="EMBL" id="KAK0400503.1"/>
    </source>
</evidence>
<dbReference type="Proteomes" id="UP001175271">
    <property type="component" value="Unassembled WGS sequence"/>
</dbReference>